<dbReference type="AlphaFoldDB" id="A0A9P6QFL1"/>
<comment type="similarity">
    <text evidence="1">Belongs to the CWC26 family.</text>
</comment>
<reference evidence="3" key="1">
    <citation type="journal article" date="2020" name="Fungal Divers.">
        <title>Resolving the Mortierellaceae phylogeny through synthesis of multi-gene phylogenetics and phylogenomics.</title>
        <authorList>
            <person name="Vandepol N."/>
            <person name="Liber J."/>
            <person name="Desiro A."/>
            <person name="Na H."/>
            <person name="Kennedy M."/>
            <person name="Barry K."/>
            <person name="Grigoriev I.V."/>
            <person name="Miller A.N."/>
            <person name="O'Donnell K."/>
            <person name="Stajich J.E."/>
            <person name="Bonito G."/>
        </authorList>
    </citation>
    <scope>NUCLEOTIDE SEQUENCE</scope>
    <source>
        <strain evidence="3">BC1065</strain>
    </source>
</reference>
<dbReference type="PANTHER" id="PTHR31809">
    <property type="entry name" value="BUD13 HOMOLOG"/>
    <property type="match status" value="1"/>
</dbReference>
<dbReference type="GO" id="GO:0005684">
    <property type="term" value="C:U2-type spliceosomal complex"/>
    <property type="evidence" value="ECO:0007669"/>
    <property type="project" value="TreeGrafter"/>
</dbReference>
<evidence type="ECO:0000313" key="4">
    <source>
        <dbReference type="Proteomes" id="UP000807716"/>
    </source>
</evidence>
<evidence type="ECO:0000256" key="1">
    <source>
        <dbReference type="ARBA" id="ARBA00011069"/>
    </source>
</evidence>
<evidence type="ECO:0000256" key="2">
    <source>
        <dbReference type="SAM" id="MobiDB-lite"/>
    </source>
</evidence>
<feature type="compositionally biased region" description="Low complexity" evidence="2">
    <location>
        <begin position="182"/>
        <end position="193"/>
    </location>
</feature>
<dbReference type="GO" id="GO:0003723">
    <property type="term" value="F:RNA binding"/>
    <property type="evidence" value="ECO:0007669"/>
    <property type="project" value="TreeGrafter"/>
</dbReference>
<feature type="compositionally biased region" description="Low complexity" evidence="2">
    <location>
        <begin position="156"/>
        <end position="166"/>
    </location>
</feature>
<feature type="region of interest" description="Disordered" evidence="2">
    <location>
        <begin position="316"/>
        <end position="403"/>
    </location>
</feature>
<organism evidence="3 4">
    <name type="scientific">Actinomortierella ambigua</name>
    <dbReference type="NCBI Taxonomy" id="1343610"/>
    <lineage>
        <taxon>Eukaryota</taxon>
        <taxon>Fungi</taxon>
        <taxon>Fungi incertae sedis</taxon>
        <taxon>Mucoromycota</taxon>
        <taxon>Mortierellomycotina</taxon>
        <taxon>Mortierellomycetes</taxon>
        <taxon>Mortierellales</taxon>
        <taxon>Mortierellaceae</taxon>
        <taxon>Actinomortierella</taxon>
    </lineage>
</organism>
<evidence type="ECO:0000313" key="3">
    <source>
        <dbReference type="EMBL" id="KAG0266055.1"/>
    </source>
</evidence>
<dbReference type="PANTHER" id="PTHR31809:SF0">
    <property type="entry name" value="BUD13 HOMOLOG"/>
    <property type="match status" value="1"/>
</dbReference>
<comment type="caution">
    <text evidence="3">The sequence shown here is derived from an EMBL/GenBank/DDBJ whole genome shotgun (WGS) entry which is preliminary data.</text>
</comment>
<dbReference type="GO" id="GO:0000398">
    <property type="term" value="P:mRNA splicing, via spliceosome"/>
    <property type="evidence" value="ECO:0007669"/>
    <property type="project" value="TreeGrafter"/>
</dbReference>
<dbReference type="Pfam" id="PF09736">
    <property type="entry name" value="Bud13"/>
    <property type="match status" value="1"/>
</dbReference>
<feature type="compositionally biased region" description="Basic residues" evidence="2">
    <location>
        <begin position="219"/>
        <end position="229"/>
    </location>
</feature>
<dbReference type="InterPro" id="IPR051112">
    <property type="entry name" value="CWC26_splicing_factor"/>
</dbReference>
<feature type="region of interest" description="Disordered" evidence="2">
    <location>
        <begin position="36"/>
        <end position="284"/>
    </location>
</feature>
<dbReference type="Proteomes" id="UP000807716">
    <property type="component" value="Unassembled WGS sequence"/>
</dbReference>
<sequence>MSTQDYLKKYLSKPASLEEYKKKKLKKKKTPKAVVKKGNFAIHDEDDDGTWRSKQSDSDDDFPTVEEVKAAPTIYASKSSSWATVREGEKEAEPPKRNYLPEWDDVENAEERPAIAGVIVENEALAERPTKKKKIKRSGLTFKGDEYDVGDDDYRPTTSGSSSLPPRRSPTPPSSLARGASSRRNTSRSPSPMSRRRSPSLVTGTRKTGAPSRSPSPRQYRRSPSRSRSRSPDAAARMSSGAAVGLQTAEQLRRDTDRMMREQRDRMRSLDPTKSGRDAETVYRDAQGRKIDRVTEKIEAAAAARREIEKQEKMMEWGKGMVQREQEEERKKREEAEKLKPMARYKDDEELNEELKDRERWNDPAARFLTGSSKKSKKSSSAPKYPLYQGHFPPNRFNIRPGYRWDGVDRSNGFEKEYFNRVHAKRHLEQEAHMWSTEDM</sequence>
<dbReference type="OrthoDB" id="6022at2759"/>
<keyword evidence="4" id="KW-1185">Reference proteome</keyword>
<dbReference type="GO" id="GO:0070274">
    <property type="term" value="C:RES complex"/>
    <property type="evidence" value="ECO:0007669"/>
    <property type="project" value="TreeGrafter"/>
</dbReference>
<accession>A0A9P6QFL1</accession>
<proteinExistence type="inferred from homology"/>
<protein>
    <submittedName>
        <fullName evidence="3">Pre-mRNA-splicing factor cwc26</fullName>
    </submittedName>
</protein>
<feature type="compositionally biased region" description="Basic and acidic residues" evidence="2">
    <location>
        <begin position="316"/>
        <end position="362"/>
    </location>
</feature>
<feature type="compositionally biased region" description="Basic and acidic residues" evidence="2">
    <location>
        <begin position="86"/>
        <end position="96"/>
    </location>
</feature>
<feature type="compositionally biased region" description="Basic and acidic residues" evidence="2">
    <location>
        <begin position="251"/>
        <end position="284"/>
    </location>
</feature>
<dbReference type="EMBL" id="JAAAJB010000102">
    <property type="protein sequence ID" value="KAG0266055.1"/>
    <property type="molecule type" value="Genomic_DNA"/>
</dbReference>
<name>A0A9P6QFL1_9FUNG</name>
<dbReference type="InterPro" id="IPR018609">
    <property type="entry name" value="Bud13"/>
</dbReference>
<gene>
    <name evidence="3" type="primary">CWC26</name>
    <name evidence="3" type="ORF">DFQ27_000186</name>
</gene>